<feature type="domain" description="Reverse transcriptase" evidence="1">
    <location>
        <begin position="3"/>
        <end position="123"/>
    </location>
</feature>
<evidence type="ECO:0000259" key="1">
    <source>
        <dbReference type="Pfam" id="PF00078"/>
    </source>
</evidence>
<dbReference type="InterPro" id="IPR043502">
    <property type="entry name" value="DNA/RNA_pol_sf"/>
</dbReference>
<name>A0A151SJ78_CAJCA</name>
<dbReference type="Pfam" id="PF00078">
    <property type="entry name" value="RVT_1"/>
    <property type="match status" value="1"/>
</dbReference>
<dbReference type="AlphaFoldDB" id="A0A151SJ78"/>
<gene>
    <name evidence="2" type="ORF">KK1_001086</name>
</gene>
<dbReference type="Proteomes" id="UP000075243">
    <property type="component" value="Chromosome 11"/>
</dbReference>
<sequence length="168" mass="20156">MDQLVRACLFSKINLRSRYHQIRVKPQYIPKIAFRTRYGHYEYLFKPFGVTNAHVVFVAYMIRIFHPYQDKFIDDILINSRMREEHKEHLRIVLQTLKDRQLYAKLSKCEFWIKELSFLGHVISSGGITIDPSKVEAIFKWEAPSFISEIRSFFRFGRILLEIHRGFL</sequence>
<dbReference type="Gene3D" id="3.30.70.270">
    <property type="match status" value="1"/>
</dbReference>
<evidence type="ECO:0000313" key="2">
    <source>
        <dbReference type="EMBL" id="KYP54886.1"/>
    </source>
</evidence>
<dbReference type="PANTHER" id="PTHR24559:SF444">
    <property type="entry name" value="REVERSE TRANSCRIPTASE DOMAIN-CONTAINING PROTEIN"/>
    <property type="match status" value="1"/>
</dbReference>
<dbReference type="InterPro" id="IPR043128">
    <property type="entry name" value="Rev_trsase/Diguanyl_cyclase"/>
</dbReference>
<keyword evidence="3" id="KW-1185">Reference proteome</keyword>
<accession>A0A151SJ78</accession>
<dbReference type="CDD" id="cd01647">
    <property type="entry name" value="RT_LTR"/>
    <property type="match status" value="1"/>
</dbReference>
<proteinExistence type="predicted"/>
<dbReference type="Gene3D" id="3.10.10.10">
    <property type="entry name" value="HIV Type 1 Reverse Transcriptase, subunit A, domain 1"/>
    <property type="match status" value="1"/>
</dbReference>
<dbReference type="SUPFAM" id="SSF56672">
    <property type="entry name" value="DNA/RNA polymerases"/>
    <property type="match status" value="1"/>
</dbReference>
<organism evidence="2 3">
    <name type="scientific">Cajanus cajan</name>
    <name type="common">Pigeon pea</name>
    <name type="synonym">Cajanus indicus</name>
    <dbReference type="NCBI Taxonomy" id="3821"/>
    <lineage>
        <taxon>Eukaryota</taxon>
        <taxon>Viridiplantae</taxon>
        <taxon>Streptophyta</taxon>
        <taxon>Embryophyta</taxon>
        <taxon>Tracheophyta</taxon>
        <taxon>Spermatophyta</taxon>
        <taxon>Magnoliopsida</taxon>
        <taxon>eudicotyledons</taxon>
        <taxon>Gunneridae</taxon>
        <taxon>Pentapetalae</taxon>
        <taxon>rosids</taxon>
        <taxon>fabids</taxon>
        <taxon>Fabales</taxon>
        <taxon>Fabaceae</taxon>
        <taxon>Papilionoideae</taxon>
        <taxon>50 kb inversion clade</taxon>
        <taxon>NPAAA clade</taxon>
        <taxon>indigoferoid/millettioid clade</taxon>
        <taxon>Phaseoleae</taxon>
        <taxon>Cajanus</taxon>
    </lineage>
</organism>
<dbReference type="PANTHER" id="PTHR24559">
    <property type="entry name" value="TRANSPOSON TY3-I GAG-POL POLYPROTEIN"/>
    <property type="match status" value="1"/>
</dbReference>
<dbReference type="InterPro" id="IPR000477">
    <property type="entry name" value="RT_dom"/>
</dbReference>
<evidence type="ECO:0000313" key="3">
    <source>
        <dbReference type="Proteomes" id="UP000075243"/>
    </source>
</evidence>
<dbReference type="EMBL" id="CM003613">
    <property type="protein sequence ID" value="KYP54886.1"/>
    <property type="molecule type" value="Genomic_DNA"/>
</dbReference>
<reference evidence="2 3" key="1">
    <citation type="journal article" date="2012" name="Nat. Biotechnol.">
        <title>Draft genome sequence of pigeonpea (Cajanus cajan), an orphan legume crop of resource-poor farmers.</title>
        <authorList>
            <person name="Varshney R.K."/>
            <person name="Chen W."/>
            <person name="Li Y."/>
            <person name="Bharti A.K."/>
            <person name="Saxena R.K."/>
            <person name="Schlueter J.A."/>
            <person name="Donoghue M.T."/>
            <person name="Azam S."/>
            <person name="Fan G."/>
            <person name="Whaley A.M."/>
            <person name="Farmer A.D."/>
            <person name="Sheridan J."/>
            <person name="Iwata A."/>
            <person name="Tuteja R."/>
            <person name="Penmetsa R.V."/>
            <person name="Wu W."/>
            <person name="Upadhyaya H.D."/>
            <person name="Yang S.P."/>
            <person name="Shah T."/>
            <person name="Saxena K.B."/>
            <person name="Michael T."/>
            <person name="McCombie W.R."/>
            <person name="Yang B."/>
            <person name="Zhang G."/>
            <person name="Yang H."/>
            <person name="Wang J."/>
            <person name="Spillane C."/>
            <person name="Cook D.R."/>
            <person name="May G.D."/>
            <person name="Xu X."/>
            <person name="Jackson S.A."/>
        </authorList>
    </citation>
    <scope>NUCLEOTIDE SEQUENCE [LARGE SCALE GENOMIC DNA]</scope>
    <source>
        <strain evidence="3">cv. Asha</strain>
    </source>
</reference>
<dbReference type="Gramene" id="C.cajan_01058.t">
    <property type="protein sequence ID" value="C.cajan_01058.t.cds1"/>
    <property type="gene ID" value="C.cajan_01058"/>
</dbReference>
<dbReference type="InterPro" id="IPR053134">
    <property type="entry name" value="RNA-dir_DNA_polymerase"/>
</dbReference>
<protein>
    <submittedName>
        <fullName evidence="2">Retrovirus-related Pol polyprotein from transposon 17.6</fullName>
    </submittedName>
</protein>